<proteinExistence type="predicted"/>
<evidence type="ECO:0008006" key="4">
    <source>
        <dbReference type="Google" id="ProtNLM"/>
    </source>
</evidence>
<dbReference type="OrthoDB" id="154460at2"/>
<dbReference type="KEGG" id="agv:OJF2_18530"/>
<keyword evidence="3" id="KW-1185">Reference proteome</keyword>
<accession>A0A5B9VYG2</accession>
<keyword evidence="1" id="KW-0732">Signal</keyword>
<feature type="chain" id="PRO_5022707451" description="Glycoside hydrolase family 5 domain-containing protein" evidence="1">
    <location>
        <begin position="17"/>
        <end position="472"/>
    </location>
</feature>
<dbReference type="SUPFAM" id="SSF51445">
    <property type="entry name" value="(Trans)glycosidases"/>
    <property type="match status" value="1"/>
</dbReference>
<organism evidence="2 3">
    <name type="scientific">Aquisphaera giovannonii</name>
    <dbReference type="NCBI Taxonomy" id="406548"/>
    <lineage>
        <taxon>Bacteria</taxon>
        <taxon>Pseudomonadati</taxon>
        <taxon>Planctomycetota</taxon>
        <taxon>Planctomycetia</taxon>
        <taxon>Isosphaerales</taxon>
        <taxon>Isosphaeraceae</taxon>
        <taxon>Aquisphaera</taxon>
    </lineage>
</organism>
<name>A0A5B9VYG2_9BACT</name>
<dbReference type="Gene3D" id="3.20.20.80">
    <property type="entry name" value="Glycosidases"/>
    <property type="match status" value="1"/>
</dbReference>
<dbReference type="RefSeq" id="WP_148593163.1">
    <property type="nucleotide sequence ID" value="NZ_CP042997.1"/>
</dbReference>
<evidence type="ECO:0000256" key="1">
    <source>
        <dbReference type="SAM" id="SignalP"/>
    </source>
</evidence>
<protein>
    <recommendedName>
        <fullName evidence="4">Glycoside hydrolase family 5 domain-containing protein</fullName>
    </recommendedName>
</protein>
<feature type="signal peptide" evidence="1">
    <location>
        <begin position="1"/>
        <end position="16"/>
    </location>
</feature>
<dbReference type="InterPro" id="IPR017853">
    <property type="entry name" value="GH"/>
</dbReference>
<dbReference type="AlphaFoldDB" id="A0A5B9VYG2"/>
<evidence type="ECO:0000313" key="3">
    <source>
        <dbReference type="Proteomes" id="UP000324233"/>
    </source>
</evidence>
<gene>
    <name evidence="2" type="ORF">OJF2_18530</name>
</gene>
<evidence type="ECO:0000313" key="2">
    <source>
        <dbReference type="EMBL" id="QEH33352.1"/>
    </source>
</evidence>
<dbReference type="Proteomes" id="UP000324233">
    <property type="component" value="Chromosome"/>
</dbReference>
<reference evidence="2 3" key="1">
    <citation type="submission" date="2019-08" db="EMBL/GenBank/DDBJ databases">
        <title>Deep-cultivation of Planctomycetes and their phenomic and genomic characterization uncovers novel biology.</title>
        <authorList>
            <person name="Wiegand S."/>
            <person name="Jogler M."/>
            <person name="Boedeker C."/>
            <person name="Pinto D."/>
            <person name="Vollmers J."/>
            <person name="Rivas-Marin E."/>
            <person name="Kohn T."/>
            <person name="Peeters S.H."/>
            <person name="Heuer A."/>
            <person name="Rast P."/>
            <person name="Oberbeckmann S."/>
            <person name="Bunk B."/>
            <person name="Jeske O."/>
            <person name="Meyerdierks A."/>
            <person name="Storesund J.E."/>
            <person name="Kallscheuer N."/>
            <person name="Luecker S."/>
            <person name="Lage O.M."/>
            <person name="Pohl T."/>
            <person name="Merkel B.J."/>
            <person name="Hornburger P."/>
            <person name="Mueller R.-W."/>
            <person name="Bruemmer F."/>
            <person name="Labrenz M."/>
            <person name="Spormann A.M."/>
            <person name="Op den Camp H."/>
            <person name="Overmann J."/>
            <person name="Amann R."/>
            <person name="Jetten M.S.M."/>
            <person name="Mascher T."/>
            <person name="Medema M.H."/>
            <person name="Devos D.P."/>
            <person name="Kaster A.-K."/>
            <person name="Ovreas L."/>
            <person name="Rohde M."/>
            <person name="Galperin M.Y."/>
            <person name="Jogler C."/>
        </authorList>
    </citation>
    <scope>NUCLEOTIDE SEQUENCE [LARGE SCALE GENOMIC DNA]</scope>
    <source>
        <strain evidence="2 3">OJF2</strain>
    </source>
</reference>
<dbReference type="EMBL" id="CP042997">
    <property type="protein sequence ID" value="QEH33352.1"/>
    <property type="molecule type" value="Genomic_DNA"/>
</dbReference>
<sequence precursor="true">MTLPCLVLAAAAAAGAADQTPGEGQAPVHAPLSVFVENPRYFVFRGKPTVLVTSGEHYGAVLNLDFDYRVYLDVLKRCGLNLTRTFSGTYREVPGSFRIRANTLAPAPGRFACPWARRGEKFDLDDFDEAYFERLKDFLAEAGRRGIVVEYVNFCPLYEEELWAASPMNGRNNVNGLGRCPRDEVFTLKHPELLKRQLAFVRKAVAELNGFDNLYFEICNEPYFGGVTLDWQRRVADTIVDAEKDLPFKHLVAQNIANGNAKVVEPHPAVSVFNFHYASPPEAVPLNEALRKPIAFDETGFKGTEDRVYRRQAWEFLLAGGGVFSNLDYSFTVDREDGSAKVEDPTPGGGGRRLREQVGLLRSLVEGMGLEELSPDNRAIKAVEPASLRGDVSVIASRRRGEFLLYAASGPKLALTLDLPPGNYQVQWIDPRDGRTILSRGLDATDGGRPVRLESPDFAEDLVVRIRAGREK</sequence>